<comment type="subcellular location">
    <subcellularLocation>
        <location evidence="1">Cell membrane</location>
        <topology evidence="1">Multi-pass membrane protein</topology>
    </subcellularLocation>
</comment>
<evidence type="ECO:0000256" key="4">
    <source>
        <dbReference type="ARBA" id="ARBA00022989"/>
    </source>
</evidence>
<dbReference type="GO" id="GO:0043190">
    <property type="term" value="C:ATP-binding cassette (ABC) transporter complex"/>
    <property type="evidence" value="ECO:0007669"/>
    <property type="project" value="InterPro"/>
</dbReference>
<proteinExistence type="predicted"/>
<dbReference type="InParanoid" id="A0A0F7IF01"/>
<dbReference type="PATRIC" id="fig|113653.22.peg.1409"/>
<dbReference type="NCBIfam" id="TIGR02454">
    <property type="entry name" value="ECF_T_CbiQ"/>
    <property type="match status" value="1"/>
</dbReference>
<dbReference type="OrthoDB" id="147966at2157"/>
<dbReference type="InterPro" id="IPR003339">
    <property type="entry name" value="ABC/ECF_trnsptr_transmembrane"/>
</dbReference>
<keyword evidence="8" id="KW-1185">Reference proteome</keyword>
<dbReference type="EMBL" id="CP011267">
    <property type="protein sequence ID" value="AKG91279.1"/>
    <property type="molecule type" value="Genomic_DNA"/>
</dbReference>
<evidence type="ECO:0000313" key="7">
    <source>
        <dbReference type="EMBL" id="AKG91279.1"/>
    </source>
</evidence>
<reference evidence="7 8" key="1">
    <citation type="submission" date="2015-04" db="EMBL/GenBank/DDBJ databases">
        <title>The complete genome sequence of the hyperthermophilic, obligate iron-reducing archaeon Geoglobus ahangari strain 234T.</title>
        <authorList>
            <person name="Manzella M.P."/>
            <person name="Holmes D.E."/>
            <person name="Rocheleau J.M."/>
            <person name="Chung A."/>
            <person name="Reguera G."/>
            <person name="Kashefi K."/>
        </authorList>
    </citation>
    <scope>NUCLEOTIDE SEQUENCE [LARGE SCALE GENOMIC DNA]</scope>
    <source>
        <strain evidence="7 8">234</strain>
    </source>
</reference>
<feature type="transmembrane region" description="Helical" evidence="6">
    <location>
        <begin position="68"/>
        <end position="91"/>
    </location>
</feature>
<dbReference type="Pfam" id="PF02361">
    <property type="entry name" value="CbiQ"/>
    <property type="match status" value="1"/>
</dbReference>
<dbReference type="AlphaFoldDB" id="A0A0F7IF01"/>
<dbReference type="InterPro" id="IPR012809">
    <property type="entry name" value="ECF_CbiQ"/>
</dbReference>
<keyword evidence="4 6" id="KW-1133">Transmembrane helix</keyword>
<protein>
    <submittedName>
        <fullName evidence="7">Cobalt ABC transporter, permease protein CbiQ</fullName>
    </submittedName>
</protein>
<accession>A0A0F7IF01</accession>
<name>A0A0F7IF01_9EURY</name>
<dbReference type="RefSeq" id="WP_048095647.1">
    <property type="nucleotide sequence ID" value="NZ_CP011267.1"/>
</dbReference>
<dbReference type="PANTHER" id="PTHR43723:SF1">
    <property type="entry name" value="COBALT TRANSPORT PROTEIN CBIQ"/>
    <property type="match status" value="1"/>
</dbReference>
<dbReference type="KEGG" id="gah:GAH_01427"/>
<dbReference type="HOGENOM" id="CLU_056469_5_0_2"/>
<dbReference type="PANTHER" id="PTHR43723">
    <property type="entry name" value="COBALT TRANSPORT PROTEIN CBIQ"/>
    <property type="match status" value="1"/>
</dbReference>
<organism evidence="7 8">
    <name type="scientific">Geoglobus ahangari</name>
    <dbReference type="NCBI Taxonomy" id="113653"/>
    <lineage>
        <taxon>Archaea</taxon>
        <taxon>Methanobacteriati</taxon>
        <taxon>Methanobacteriota</taxon>
        <taxon>Archaeoglobi</taxon>
        <taxon>Archaeoglobales</taxon>
        <taxon>Archaeoglobaceae</taxon>
        <taxon>Geoglobus</taxon>
    </lineage>
</organism>
<dbReference type="STRING" id="113653.GAH_01427"/>
<evidence type="ECO:0000256" key="5">
    <source>
        <dbReference type="ARBA" id="ARBA00023136"/>
    </source>
</evidence>
<evidence type="ECO:0000313" key="8">
    <source>
        <dbReference type="Proteomes" id="UP000034723"/>
    </source>
</evidence>
<evidence type="ECO:0000256" key="2">
    <source>
        <dbReference type="ARBA" id="ARBA00022475"/>
    </source>
</evidence>
<dbReference type="Proteomes" id="UP000034723">
    <property type="component" value="Chromosome"/>
</dbReference>
<evidence type="ECO:0000256" key="6">
    <source>
        <dbReference type="SAM" id="Phobius"/>
    </source>
</evidence>
<feature type="transmembrane region" description="Helical" evidence="6">
    <location>
        <begin position="111"/>
        <end position="131"/>
    </location>
</feature>
<dbReference type="InterPro" id="IPR052770">
    <property type="entry name" value="Cobalt_transport_CbiQ"/>
</dbReference>
<dbReference type="GeneID" id="24803997"/>
<evidence type="ECO:0000256" key="3">
    <source>
        <dbReference type="ARBA" id="ARBA00022692"/>
    </source>
</evidence>
<keyword evidence="5 6" id="KW-0472">Membrane</keyword>
<sequence>MHETLEEVQMTSRKPINGDLKVYFSLFSLLFVVLSGKVSVYLAALAIFSALSIYAAGRHYLRLMKVPSYFLIPSAIIIAFFIPGSSISIPLPISPTKEGVELAFFTLMRSYASLSVLFFMILTTSIPEVFAALKRLRLPAFVVEMSLLVYRAIQVLMDELDRLDRSASSRLGYASKRAFLRTSSLLAYSLFMKSLERSEKMNMAMESRCYSGEMPVRSEESSGYALCLVISLVLIALWLEVGA</sequence>
<feature type="transmembrane region" description="Helical" evidence="6">
    <location>
        <begin position="23"/>
        <end position="56"/>
    </location>
</feature>
<dbReference type="GO" id="GO:0006824">
    <property type="term" value="P:cobalt ion transport"/>
    <property type="evidence" value="ECO:0007669"/>
    <property type="project" value="InterPro"/>
</dbReference>
<dbReference type="CDD" id="cd16914">
    <property type="entry name" value="EcfT"/>
    <property type="match status" value="1"/>
</dbReference>
<feature type="transmembrane region" description="Helical" evidence="6">
    <location>
        <begin position="223"/>
        <end position="241"/>
    </location>
</feature>
<gene>
    <name evidence="7" type="ORF">GAH_01427</name>
</gene>
<keyword evidence="3 6" id="KW-0812">Transmembrane</keyword>
<evidence type="ECO:0000256" key="1">
    <source>
        <dbReference type="ARBA" id="ARBA00004651"/>
    </source>
</evidence>
<keyword evidence="2" id="KW-1003">Cell membrane</keyword>